<dbReference type="PANTHER" id="PTHR23505:SF79">
    <property type="entry name" value="PROTEIN SPINSTER"/>
    <property type="match status" value="1"/>
</dbReference>
<dbReference type="Gene3D" id="1.20.1250.20">
    <property type="entry name" value="MFS general substrate transporter like domains"/>
    <property type="match status" value="1"/>
</dbReference>
<feature type="transmembrane region" description="Helical" evidence="6">
    <location>
        <begin position="332"/>
        <end position="351"/>
    </location>
</feature>
<dbReference type="EMBL" id="JAHFVK010000002">
    <property type="protein sequence ID" value="MBT2134672.1"/>
    <property type="molecule type" value="Genomic_DNA"/>
</dbReference>
<dbReference type="InterPro" id="IPR036259">
    <property type="entry name" value="MFS_trans_sf"/>
</dbReference>
<keyword evidence="3 6" id="KW-0812">Transmembrane</keyword>
<feature type="transmembrane region" description="Helical" evidence="6">
    <location>
        <begin position="204"/>
        <end position="225"/>
    </location>
</feature>
<evidence type="ECO:0000256" key="6">
    <source>
        <dbReference type="SAM" id="Phobius"/>
    </source>
</evidence>
<sequence>MTDIAAAAPLDSPESDIRKPLYQDEPWPDLSHAYYVAWVLAAVQMCAQLNNGVMSLLVEPVKRDLQLTDMEMSYLLGFSVSLFYVLIGIPAARLVDRNNRKTLMAVSVSVWSLAVAACGVAQNFWHFFAARFGIGAGESISGPLSYSLMADYFPPEKLPRAIAIYNVGFQGGTAASLLLGALFIHLMAGIPPIEVPLLGTLRDWQVVFILTGLSGIPVLLLVATIREPKRRGLSIEAVMGIKPRGATLREVLRYLARNWRLYGPMFVGLCFTAMHMFGTAAWSAAFYTRTYGWDPATIGIYTGLLSLALAVPALFGAVWLNDLFRKWGYADANMRVLAIGFTASAPFMIAAPLMPSPWWALAMNGIGAALMLMAAPSLNSALQVVTPNEMRGQITALYLFTMTAVGGGLGPTYFAFLTQHVWGDEMLLRYAIATSAAISFPIASLIYWLGVRPYRRRILEMREEGAPV</sequence>
<feature type="transmembrane region" description="Helical" evidence="6">
    <location>
        <begin position="357"/>
        <end position="375"/>
    </location>
</feature>
<comment type="caution">
    <text evidence="8">The sequence shown here is derived from an EMBL/GenBank/DDBJ whole genome shotgun (WGS) entry which is preliminary data.</text>
</comment>
<keyword evidence="9" id="KW-1185">Reference proteome</keyword>
<evidence type="ECO:0000256" key="3">
    <source>
        <dbReference type="ARBA" id="ARBA00022692"/>
    </source>
</evidence>
<evidence type="ECO:0000256" key="4">
    <source>
        <dbReference type="ARBA" id="ARBA00022989"/>
    </source>
</evidence>
<feature type="transmembrane region" description="Helical" evidence="6">
    <location>
        <begin position="298"/>
        <end position="320"/>
    </location>
</feature>
<organism evidence="8 9">
    <name type="scientific">Croceibacterium selenioxidans</name>
    <dbReference type="NCBI Taxonomy" id="2838833"/>
    <lineage>
        <taxon>Bacteria</taxon>
        <taxon>Pseudomonadati</taxon>
        <taxon>Pseudomonadota</taxon>
        <taxon>Alphaproteobacteria</taxon>
        <taxon>Sphingomonadales</taxon>
        <taxon>Erythrobacteraceae</taxon>
        <taxon>Croceibacterium</taxon>
    </lineage>
</organism>
<dbReference type="Proteomes" id="UP000811255">
    <property type="component" value="Unassembled WGS sequence"/>
</dbReference>
<evidence type="ECO:0000256" key="2">
    <source>
        <dbReference type="ARBA" id="ARBA00022448"/>
    </source>
</evidence>
<evidence type="ECO:0000256" key="5">
    <source>
        <dbReference type="ARBA" id="ARBA00023136"/>
    </source>
</evidence>
<feature type="transmembrane region" description="Helical" evidence="6">
    <location>
        <begin position="261"/>
        <end position="286"/>
    </location>
</feature>
<dbReference type="PROSITE" id="PS50850">
    <property type="entry name" value="MFS"/>
    <property type="match status" value="1"/>
</dbReference>
<comment type="subcellular location">
    <subcellularLocation>
        <location evidence="1">Membrane</location>
        <topology evidence="1">Multi-pass membrane protein</topology>
    </subcellularLocation>
</comment>
<proteinExistence type="predicted"/>
<dbReference type="SUPFAM" id="SSF103473">
    <property type="entry name" value="MFS general substrate transporter"/>
    <property type="match status" value="1"/>
</dbReference>
<evidence type="ECO:0000313" key="8">
    <source>
        <dbReference type="EMBL" id="MBT2134672.1"/>
    </source>
</evidence>
<evidence type="ECO:0000259" key="7">
    <source>
        <dbReference type="PROSITE" id="PS50850"/>
    </source>
</evidence>
<feature type="transmembrane region" description="Helical" evidence="6">
    <location>
        <begin position="396"/>
        <end position="416"/>
    </location>
</feature>
<feature type="transmembrane region" description="Helical" evidence="6">
    <location>
        <begin position="162"/>
        <end position="184"/>
    </location>
</feature>
<dbReference type="Pfam" id="PF07690">
    <property type="entry name" value="MFS_1"/>
    <property type="match status" value="1"/>
</dbReference>
<keyword evidence="4 6" id="KW-1133">Transmembrane helix</keyword>
<feature type="transmembrane region" description="Helical" evidence="6">
    <location>
        <begin position="74"/>
        <end position="95"/>
    </location>
</feature>
<evidence type="ECO:0000313" key="9">
    <source>
        <dbReference type="Proteomes" id="UP000811255"/>
    </source>
</evidence>
<protein>
    <submittedName>
        <fullName evidence="8">MFS transporter</fullName>
    </submittedName>
</protein>
<keyword evidence="2" id="KW-0813">Transport</keyword>
<accession>A0ABS5W4J2</accession>
<name>A0ABS5W4J2_9SPHN</name>
<feature type="transmembrane region" description="Helical" evidence="6">
    <location>
        <begin position="428"/>
        <end position="451"/>
    </location>
</feature>
<gene>
    <name evidence="8" type="ORF">KK137_10030</name>
</gene>
<feature type="transmembrane region" description="Helical" evidence="6">
    <location>
        <begin position="102"/>
        <end position="122"/>
    </location>
</feature>
<dbReference type="InterPro" id="IPR044770">
    <property type="entry name" value="MFS_spinster-like"/>
</dbReference>
<dbReference type="InterPro" id="IPR011701">
    <property type="entry name" value="MFS"/>
</dbReference>
<evidence type="ECO:0000256" key="1">
    <source>
        <dbReference type="ARBA" id="ARBA00004141"/>
    </source>
</evidence>
<keyword evidence="5 6" id="KW-0472">Membrane</keyword>
<feature type="domain" description="Major facilitator superfamily (MFS) profile" evidence="7">
    <location>
        <begin position="36"/>
        <end position="456"/>
    </location>
</feature>
<dbReference type="PANTHER" id="PTHR23505">
    <property type="entry name" value="SPINSTER"/>
    <property type="match status" value="1"/>
</dbReference>
<reference evidence="8 9" key="1">
    <citation type="submission" date="2021-05" db="EMBL/GenBank/DDBJ databases">
        <title>Croceibacterium sp. LX-88 genome sequence.</title>
        <authorList>
            <person name="Luo X."/>
        </authorList>
    </citation>
    <scope>NUCLEOTIDE SEQUENCE [LARGE SCALE GENOMIC DNA]</scope>
    <source>
        <strain evidence="8 9">LX-88</strain>
    </source>
</reference>
<dbReference type="RefSeq" id="WP_214536303.1">
    <property type="nucleotide sequence ID" value="NZ_JAHFVK010000002.1"/>
</dbReference>
<dbReference type="InterPro" id="IPR020846">
    <property type="entry name" value="MFS_dom"/>
</dbReference>